<dbReference type="Proteomes" id="UP000092971">
    <property type="component" value="Chromosome"/>
</dbReference>
<feature type="transmembrane region" description="Helical" evidence="1">
    <location>
        <begin position="121"/>
        <end position="140"/>
    </location>
</feature>
<gene>
    <name evidence="3" type="ORF">CSTERTH_04690</name>
</gene>
<feature type="transmembrane region" description="Helical" evidence="1">
    <location>
        <begin position="202"/>
        <end position="218"/>
    </location>
</feature>
<feature type="transmembrane region" description="Helical" evidence="1">
    <location>
        <begin position="496"/>
        <end position="513"/>
    </location>
</feature>
<dbReference type="InterPro" id="IPR046240">
    <property type="entry name" value="DUF6273"/>
</dbReference>
<feature type="transmembrane region" description="Helical" evidence="1">
    <location>
        <begin position="178"/>
        <end position="195"/>
    </location>
</feature>
<organism evidence="3 4">
    <name type="scientific">Thermoclostridium stercorarium subsp. thermolacticum DSM 2910</name>
    <dbReference type="NCBI Taxonomy" id="1121336"/>
    <lineage>
        <taxon>Bacteria</taxon>
        <taxon>Bacillati</taxon>
        <taxon>Bacillota</taxon>
        <taxon>Clostridia</taxon>
        <taxon>Eubacteriales</taxon>
        <taxon>Oscillospiraceae</taxon>
        <taxon>Thermoclostridium</taxon>
    </lineage>
</organism>
<keyword evidence="1" id="KW-0472">Membrane</keyword>
<evidence type="ECO:0000313" key="4">
    <source>
        <dbReference type="Proteomes" id="UP000092971"/>
    </source>
</evidence>
<name>A0A1B1YCB1_THEST</name>
<keyword evidence="1" id="KW-1133">Transmembrane helix</keyword>
<dbReference type="EMBL" id="CP014672">
    <property type="protein sequence ID" value="ANW98388.1"/>
    <property type="molecule type" value="Genomic_DNA"/>
</dbReference>
<keyword evidence="1" id="KW-0812">Transmembrane</keyword>
<dbReference type="AlphaFoldDB" id="A0A1B1YCB1"/>
<accession>A0A1B1YCB1</accession>
<dbReference type="Pfam" id="PF19789">
    <property type="entry name" value="DUF6273"/>
    <property type="match status" value="1"/>
</dbReference>
<evidence type="ECO:0000313" key="3">
    <source>
        <dbReference type="EMBL" id="ANW98388.1"/>
    </source>
</evidence>
<reference evidence="3 4" key="1">
    <citation type="submission" date="2016-02" db="EMBL/GenBank/DDBJ databases">
        <title>Comparison of Clostridium stercorarium subspecies using comparative genomics and transcriptomics.</title>
        <authorList>
            <person name="Schellenberg J."/>
            <person name="Thallinger G."/>
            <person name="Levin D.B."/>
            <person name="Zhang X."/>
            <person name="Alvare G."/>
            <person name="Fristensky B."/>
            <person name="Sparling R."/>
        </authorList>
    </citation>
    <scope>NUCLEOTIDE SEQUENCE [LARGE SCALE GENOMIC DNA]</scope>
    <source>
        <strain evidence="3 4">DSM 2910</strain>
    </source>
</reference>
<dbReference type="RefSeq" id="WP_015358676.1">
    <property type="nucleotide sequence ID" value="NZ_CP014672.1"/>
</dbReference>
<feature type="transmembrane region" description="Helical" evidence="1">
    <location>
        <begin position="152"/>
        <end position="172"/>
    </location>
</feature>
<feature type="transmembrane region" description="Helical" evidence="1">
    <location>
        <begin position="466"/>
        <end position="484"/>
    </location>
</feature>
<evidence type="ECO:0000259" key="2">
    <source>
        <dbReference type="Pfam" id="PF19789"/>
    </source>
</evidence>
<protein>
    <recommendedName>
        <fullName evidence="2">DUF6273 domain-containing protein</fullName>
    </recommendedName>
</protein>
<feature type="transmembrane region" description="Helical" evidence="1">
    <location>
        <begin position="435"/>
        <end position="454"/>
    </location>
</feature>
<dbReference type="OrthoDB" id="129479at2"/>
<evidence type="ECO:0000256" key="1">
    <source>
        <dbReference type="SAM" id="Phobius"/>
    </source>
</evidence>
<feature type="domain" description="DUF6273" evidence="2">
    <location>
        <begin position="547"/>
        <end position="704"/>
    </location>
</feature>
<sequence>MINLSPRHRYIILAVILFFAGVILLYVPNVVGIADNTDFIRISRPSGFLLDNNLKFFYFQRRFEYIKSFDNLYDFAGFVLNPETKDEIGLKSTMFLFVKAAQLADGTVSYLRYGKIEHFDIAALSTVFLLLHAVSVTLIYKALKTGKTAYDLFILLFLLTVFYNMGYILYYNSLFGESATLAGFLMWFSVLLNMVHNNEVKYPALILYFTSGIIFAGAKVANIPLGFLIAVFSIYFLFIAKTPGKRIFVLLGICLTVSASASFYREIPEWMAKPNNYHSIFYGILKGSDTPEEELQKLGIDTKYAVLANTTVYDDLDGFDVFGEEFQKEVHDKVGPLEVSLYYLRNPGRMFEKLKLSAESSVFIRPPYLGNYSIEDDTEIVKFVKRNSIWEWIRKQFNGYAFGAVTSVFLLYFSVTLYQFYLLKKKKVNRSAGFILMKFTLMIFAGSQWIFPVIGNGEADLIKHMFLFNLLLDTMIVLLVGDILKLMTENMLNRQIVLSFLAFFVVFFVLISADGRISGNKVLLFGRYKGQPLEWEVLEETDGYYFVVAKNIVEFRPFSGNTNYWPESDIKAWLNDDSEKGFLYEFSENEKNRILPMKRRTVIPPAFADRKEYGSRPLYWFCIPGYASQNYDSAYQVENTEKVFLLSIKEWENHDFKKIKGVPYWLRTPYTIGTTVRIVGEDGYVYHKKADTENIGVLPAMIIKKQ</sequence>
<proteinExistence type="predicted"/>
<feature type="transmembrane region" description="Helical" evidence="1">
    <location>
        <begin position="400"/>
        <end position="423"/>
    </location>
</feature>
<feature type="transmembrane region" description="Helical" evidence="1">
    <location>
        <begin position="12"/>
        <end position="34"/>
    </location>
</feature>
<feature type="transmembrane region" description="Helical" evidence="1">
    <location>
        <begin position="247"/>
        <end position="264"/>
    </location>
</feature>